<feature type="compositionally biased region" description="Basic residues" evidence="1">
    <location>
        <begin position="308"/>
        <end position="318"/>
    </location>
</feature>
<gene>
    <name evidence="2" type="ORF">DFH08DRAFT_823041</name>
</gene>
<dbReference type="AlphaFoldDB" id="A0AAD6Z7C9"/>
<organism evidence="2 3">
    <name type="scientific">Mycena albidolilacea</name>
    <dbReference type="NCBI Taxonomy" id="1033008"/>
    <lineage>
        <taxon>Eukaryota</taxon>
        <taxon>Fungi</taxon>
        <taxon>Dikarya</taxon>
        <taxon>Basidiomycota</taxon>
        <taxon>Agaricomycotina</taxon>
        <taxon>Agaricomycetes</taxon>
        <taxon>Agaricomycetidae</taxon>
        <taxon>Agaricales</taxon>
        <taxon>Marasmiineae</taxon>
        <taxon>Mycenaceae</taxon>
        <taxon>Mycena</taxon>
    </lineage>
</organism>
<dbReference type="EMBL" id="JARIHO010000078">
    <property type="protein sequence ID" value="KAJ7310662.1"/>
    <property type="molecule type" value="Genomic_DNA"/>
</dbReference>
<feature type="region of interest" description="Disordered" evidence="1">
    <location>
        <begin position="35"/>
        <end position="54"/>
    </location>
</feature>
<accession>A0AAD6Z7C9</accession>
<proteinExistence type="predicted"/>
<name>A0AAD6Z7C9_9AGAR</name>
<keyword evidence="3" id="KW-1185">Reference proteome</keyword>
<evidence type="ECO:0000313" key="3">
    <source>
        <dbReference type="Proteomes" id="UP001218218"/>
    </source>
</evidence>
<sequence length="359" mass="38820">MALHFKPAREVKDSLETDLLDNNSNNVLPRIGRNVQQKSNSVTKHRATTQKTAEADELQARVDAAKAAKNVTDQAVEDAQTALSASEWNIHEAEVRLRPRDVCSPLGAPHRCSAISDVEPDLTPVTATISALPVLFIDPSPAPARVDFALPFDFGDDLAWLDNLGFVSKTSQPLDVSLNNVSFANTVPNDKPGGTEFQLDANGELDCQLDWNARGADSLDPSSSTGAGGINFEGWDTDIVSAEPELPILPPPPALSPYSSPAALQAISPPPIEVLNADIDGHNIVHFSCTRNPTDRVLETVGTAVQSKAKKPKSKRSLNQHWNNENAKGLMGPNRQWCKWHADAPQWRDIAKSGATRPC</sequence>
<protein>
    <submittedName>
        <fullName evidence="2">Uncharacterized protein</fullName>
    </submittedName>
</protein>
<evidence type="ECO:0000313" key="2">
    <source>
        <dbReference type="EMBL" id="KAJ7310662.1"/>
    </source>
</evidence>
<evidence type="ECO:0000256" key="1">
    <source>
        <dbReference type="SAM" id="MobiDB-lite"/>
    </source>
</evidence>
<comment type="caution">
    <text evidence="2">The sequence shown here is derived from an EMBL/GenBank/DDBJ whole genome shotgun (WGS) entry which is preliminary data.</text>
</comment>
<dbReference type="Proteomes" id="UP001218218">
    <property type="component" value="Unassembled WGS sequence"/>
</dbReference>
<feature type="region of interest" description="Disordered" evidence="1">
    <location>
        <begin position="305"/>
        <end position="330"/>
    </location>
</feature>
<reference evidence="2" key="1">
    <citation type="submission" date="2023-03" db="EMBL/GenBank/DDBJ databases">
        <title>Massive genome expansion in bonnet fungi (Mycena s.s.) driven by repeated elements and novel gene families across ecological guilds.</title>
        <authorList>
            <consortium name="Lawrence Berkeley National Laboratory"/>
            <person name="Harder C.B."/>
            <person name="Miyauchi S."/>
            <person name="Viragh M."/>
            <person name="Kuo A."/>
            <person name="Thoen E."/>
            <person name="Andreopoulos B."/>
            <person name="Lu D."/>
            <person name="Skrede I."/>
            <person name="Drula E."/>
            <person name="Henrissat B."/>
            <person name="Morin E."/>
            <person name="Kohler A."/>
            <person name="Barry K."/>
            <person name="LaButti K."/>
            <person name="Morin E."/>
            <person name="Salamov A."/>
            <person name="Lipzen A."/>
            <person name="Mereny Z."/>
            <person name="Hegedus B."/>
            <person name="Baldrian P."/>
            <person name="Stursova M."/>
            <person name="Weitz H."/>
            <person name="Taylor A."/>
            <person name="Grigoriev I.V."/>
            <person name="Nagy L.G."/>
            <person name="Martin F."/>
            <person name="Kauserud H."/>
        </authorList>
    </citation>
    <scope>NUCLEOTIDE SEQUENCE</scope>
    <source>
        <strain evidence="2">CBHHK002</strain>
    </source>
</reference>